<organism evidence="8 9">
    <name type="scientific">Halomonas halmophila</name>
    <dbReference type="NCBI Taxonomy" id="252"/>
    <lineage>
        <taxon>Bacteria</taxon>
        <taxon>Pseudomonadati</taxon>
        <taxon>Pseudomonadota</taxon>
        <taxon>Gammaproteobacteria</taxon>
        <taxon>Oceanospirillales</taxon>
        <taxon>Halomonadaceae</taxon>
        <taxon>Halomonas</taxon>
    </lineage>
</organism>
<dbReference type="RefSeq" id="WP_141321511.1">
    <property type="nucleotide sequence ID" value="NZ_BJOC01000043.1"/>
</dbReference>
<keyword evidence="7" id="KW-0998">Cell outer membrane</keyword>
<sequence length="437" mass="48910">MSQKTQRLDAKVSGRRVCCLLTVLLGGLWLAMPAAAITLPDAVRQGVATHPAVQSAESEVASAATQVDIARDSYWPSVEMSAGPENSLTGEVGYDITATQVLYDWGKIDAQVDNASAQHRQKLAALKVKIDEVALDIIETYLDVLAARQRVAEVESYINELDKLRDLTVDRGTGGYADRSETERARLDLARAREQLSIEQGSLHDARRQFRVLVNQPPSSLQRPDPLIMADRFTNDQQIRAAVREAPRLRQSRAQVEAARAELEESKARLKPQLNLEGSVLRRKIGGEMEEDTVLELRVRLEPFQGLSNFRQADAARQQVEASEWSQRAAHRDLRREITSLVEQDDVLAWRLEALREQVDNAANVMTTYRDQFDAGFRDVADLLSIERDYFEAKRQMADLTVERLRIQYQIAAQLGQLGQVLGRPLSESTADEQGAP</sequence>
<evidence type="ECO:0000256" key="6">
    <source>
        <dbReference type="ARBA" id="ARBA00023136"/>
    </source>
</evidence>
<comment type="caution">
    <text evidence="8">The sequence shown here is derived from an EMBL/GenBank/DDBJ whole genome shotgun (WGS) entry which is preliminary data.</text>
</comment>
<dbReference type="Proteomes" id="UP000319812">
    <property type="component" value="Unassembled WGS sequence"/>
</dbReference>
<keyword evidence="9" id="KW-1185">Reference proteome</keyword>
<dbReference type="GO" id="GO:0009279">
    <property type="term" value="C:cell outer membrane"/>
    <property type="evidence" value="ECO:0007669"/>
    <property type="project" value="UniProtKB-SubCell"/>
</dbReference>
<protein>
    <submittedName>
        <fullName evidence="8">Uncharacterized protein</fullName>
    </submittedName>
</protein>
<dbReference type="InterPro" id="IPR051906">
    <property type="entry name" value="TolC-like"/>
</dbReference>
<dbReference type="InterPro" id="IPR003423">
    <property type="entry name" value="OMP_efflux"/>
</dbReference>
<keyword evidence="6" id="KW-0472">Membrane</keyword>
<keyword evidence="4" id="KW-1134">Transmembrane beta strand</keyword>
<proteinExistence type="inferred from homology"/>
<comment type="subcellular location">
    <subcellularLocation>
        <location evidence="1">Cell outer membrane</location>
    </subcellularLocation>
</comment>
<evidence type="ECO:0000256" key="1">
    <source>
        <dbReference type="ARBA" id="ARBA00004442"/>
    </source>
</evidence>
<dbReference type="Pfam" id="PF02321">
    <property type="entry name" value="OEP"/>
    <property type="match status" value="2"/>
</dbReference>
<accession>A0A4Y4F0M5</accession>
<reference evidence="8 9" key="1">
    <citation type="submission" date="2019-06" db="EMBL/GenBank/DDBJ databases">
        <title>Whole genome shotgun sequence of Halomonas halmophila NBRC 15537.</title>
        <authorList>
            <person name="Hosoyama A."/>
            <person name="Uohara A."/>
            <person name="Ohji S."/>
            <person name="Ichikawa N."/>
        </authorList>
    </citation>
    <scope>NUCLEOTIDE SEQUENCE [LARGE SCALE GENOMIC DNA]</scope>
    <source>
        <strain evidence="8 9">NBRC 15537</strain>
    </source>
</reference>
<dbReference type="OrthoDB" id="9814637at2"/>
<dbReference type="GO" id="GO:0015562">
    <property type="term" value="F:efflux transmembrane transporter activity"/>
    <property type="evidence" value="ECO:0007669"/>
    <property type="project" value="InterPro"/>
</dbReference>
<evidence type="ECO:0000256" key="7">
    <source>
        <dbReference type="ARBA" id="ARBA00023237"/>
    </source>
</evidence>
<dbReference type="PANTHER" id="PTHR30026">
    <property type="entry name" value="OUTER MEMBRANE PROTEIN TOLC"/>
    <property type="match status" value="1"/>
</dbReference>
<name>A0A4Y4F0M5_9GAMM</name>
<evidence type="ECO:0000256" key="3">
    <source>
        <dbReference type="ARBA" id="ARBA00022448"/>
    </source>
</evidence>
<evidence type="ECO:0000256" key="5">
    <source>
        <dbReference type="ARBA" id="ARBA00022692"/>
    </source>
</evidence>
<dbReference type="SUPFAM" id="SSF56954">
    <property type="entry name" value="Outer membrane efflux proteins (OEP)"/>
    <property type="match status" value="1"/>
</dbReference>
<gene>
    <name evidence="8" type="ORF">HHA01_26160</name>
</gene>
<dbReference type="GO" id="GO:0015288">
    <property type="term" value="F:porin activity"/>
    <property type="evidence" value="ECO:0007669"/>
    <property type="project" value="TreeGrafter"/>
</dbReference>
<evidence type="ECO:0000256" key="2">
    <source>
        <dbReference type="ARBA" id="ARBA00007613"/>
    </source>
</evidence>
<evidence type="ECO:0000256" key="4">
    <source>
        <dbReference type="ARBA" id="ARBA00022452"/>
    </source>
</evidence>
<dbReference type="AlphaFoldDB" id="A0A4Y4F0M5"/>
<dbReference type="PANTHER" id="PTHR30026:SF22">
    <property type="entry name" value="OUTER MEMBRANE EFFLUX PROTEIN"/>
    <property type="match status" value="1"/>
</dbReference>
<evidence type="ECO:0000313" key="8">
    <source>
        <dbReference type="EMBL" id="GED23639.1"/>
    </source>
</evidence>
<evidence type="ECO:0000313" key="9">
    <source>
        <dbReference type="Proteomes" id="UP000319812"/>
    </source>
</evidence>
<dbReference type="GO" id="GO:1990281">
    <property type="term" value="C:efflux pump complex"/>
    <property type="evidence" value="ECO:0007669"/>
    <property type="project" value="TreeGrafter"/>
</dbReference>
<dbReference type="EMBL" id="BJOC01000043">
    <property type="protein sequence ID" value="GED23639.1"/>
    <property type="molecule type" value="Genomic_DNA"/>
</dbReference>
<comment type="similarity">
    <text evidence="2">Belongs to the outer membrane factor (OMF) (TC 1.B.17) family.</text>
</comment>
<keyword evidence="5" id="KW-0812">Transmembrane</keyword>
<dbReference type="Gene3D" id="1.20.1600.10">
    <property type="entry name" value="Outer membrane efflux proteins (OEP)"/>
    <property type="match status" value="1"/>
</dbReference>
<keyword evidence="3" id="KW-0813">Transport</keyword>